<accession>S8A6L7</accession>
<sequence>MASDTSASFDKCLQKFRRGLTEAQKREFSSTDLPQVKKAIQQIQDRIGPNGKLRNLNRIKKFLEGMKQIEQLVQIFLNVHEVVAFVWGPIKLTLMMISTNVEELDLLLGTYQEIGETLHGVGKYDRLFKNSPDILLILERYFYDILEFHIAVLDVFTKPNWKKFFRSAWPTFKKRFDPILSSLKRHKALLSDEKVSLLLEEVQDGRACIEDRLQDLSKDIKDRLDVLAREIKAKDLDRIELIRNQKSAIEMKLGPHKYNIDQSQALNQRDSATSGDWILHDPKYEAWLNGSLSVDSFLYFSGILGSGKTTLISRIVEYMHSQIALKLLNGVLIFFYFKHGPIGSSGSTKGEMLRAIISQLLHQDDSLLHFIHERTASLGDSTITDDKLLGDLAKDCLKSQNRVWLILDGLDECDELHHDGNMESCDIIKLFEQEFIPAMSAQNSNLRVLVSGQRD</sequence>
<evidence type="ECO:0000259" key="3">
    <source>
        <dbReference type="Pfam" id="PF24883"/>
    </source>
</evidence>
<dbReference type="SUPFAM" id="SSF52540">
    <property type="entry name" value="P-loop containing nucleoside triphosphate hydrolases"/>
    <property type="match status" value="1"/>
</dbReference>
<keyword evidence="1" id="KW-0677">Repeat</keyword>
<comment type="caution">
    <text evidence="4">The sequence shown here is derived from an EMBL/GenBank/DDBJ whole genome shotgun (WGS) entry which is preliminary data.</text>
</comment>
<dbReference type="HOGENOM" id="CLU_601312_0_0_1"/>
<dbReference type="STRING" id="1284197.S8A6L7"/>
<dbReference type="Pfam" id="PF24883">
    <property type="entry name" value="NPHP3_N"/>
    <property type="match status" value="1"/>
</dbReference>
<dbReference type="Proteomes" id="UP000015100">
    <property type="component" value="Unassembled WGS sequence"/>
</dbReference>
<dbReference type="InterPro" id="IPR027417">
    <property type="entry name" value="P-loop_NTPase"/>
</dbReference>
<reference evidence="5" key="2">
    <citation type="submission" date="2013-04" db="EMBL/GenBank/DDBJ databases">
        <title>Genomic mechanisms accounting for the adaptation to parasitism in nematode-trapping fungi.</title>
        <authorList>
            <person name="Ahren D.G."/>
        </authorList>
    </citation>
    <scope>NUCLEOTIDE SEQUENCE [LARGE SCALE GENOMIC DNA]</scope>
    <source>
        <strain evidence="5">CBS 200.50</strain>
    </source>
</reference>
<proteinExistence type="predicted"/>
<dbReference type="AlphaFoldDB" id="S8A6L7"/>
<feature type="domain" description="DUF7708" evidence="2">
    <location>
        <begin position="59"/>
        <end position="190"/>
    </location>
</feature>
<dbReference type="Pfam" id="PF24809">
    <property type="entry name" value="DUF7708"/>
    <property type="match status" value="1"/>
</dbReference>
<dbReference type="OrthoDB" id="21416at2759"/>
<dbReference type="PANTHER" id="PTHR10039">
    <property type="entry name" value="AMELOGENIN"/>
    <property type="match status" value="1"/>
</dbReference>
<protein>
    <submittedName>
        <fullName evidence="4">Uncharacterized protein</fullName>
    </submittedName>
</protein>
<evidence type="ECO:0000256" key="1">
    <source>
        <dbReference type="ARBA" id="ARBA00022737"/>
    </source>
</evidence>
<dbReference type="Gene3D" id="3.40.50.300">
    <property type="entry name" value="P-loop containing nucleotide triphosphate hydrolases"/>
    <property type="match status" value="1"/>
</dbReference>
<dbReference type="PANTHER" id="PTHR10039:SF14">
    <property type="entry name" value="NACHT DOMAIN-CONTAINING PROTEIN"/>
    <property type="match status" value="1"/>
</dbReference>
<dbReference type="EMBL" id="AQGS01000538">
    <property type="protein sequence ID" value="EPS38655.1"/>
    <property type="molecule type" value="Genomic_DNA"/>
</dbReference>
<dbReference type="eggNOG" id="ENOG502RVH3">
    <property type="taxonomic scope" value="Eukaryota"/>
</dbReference>
<gene>
    <name evidence="4" type="ORF">H072_7601</name>
</gene>
<name>S8A6L7_DACHA</name>
<evidence type="ECO:0000259" key="2">
    <source>
        <dbReference type="Pfam" id="PF24809"/>
    </source>
</evidence>
<keyword evidence="5" id="KW-1185">Reference proteome</keyword>
<dbReference type="InterPro" id="IPR056884">
    <property type="entry name" value="NPHP3-like_N"/>
</dbReference>
<evidence type="ECO:0000313" key="4">
    <source>
        <dbReference type="EMBL" id="EPS38655.1"/>
    </source>
</evidence>
<dbReference type="InterPro" id="IPR056125">
    <property type="entry name" value="DUF7708"/>
</dbReference>
<reference evidence="4 5" key="1">
    <citation type="journal article" date="2013" name="PLoS Genet.">
        <title>Genomic mechanisms accounting for the adaptation to parasitism in nematode-trapping fungi.</title>
        <authorList>
            <person name="Meerupati T."/>
            <person name="Andersson K.M."/>
            <person name="Friman E."/>
            <person name="Kumar D."/>
            <person name="Tunlid A."/>
            <person name="Ahren D."/>
        </authorList>
    </citation>
    <scope>NUCLEOTIDE SEQUENCE [LARGE SCALE GENOMIC DNA]</scope>
    <source>
        <strain evidence="4 5">CBS 200.50</strain>
    </source>
</reference>
<evidence type="ECO:0000313" key="5">
    <source>
        <dbReference type="Proteomes" id="UP000015100"/>
    </source>
</evidence>
<dbReference type="OMA" id="DERRCEW"/>
<organism evidence="4 5">
    <name type="scientific">Dactylellina haptotyla (strain CBS 200.50)</name>
    <name type="common">Nematode-trapping fungus</name>
    <name type="synonym">Monacrosporium haptotylum</name>
    <dbReference type="NCBI Taxonomy" id="1284197"/>
    <lineage>
        <taxon>Eukaryota</taxon>
        <taxon>Fungi</taxon>
        <taxon>Dikarya</taxon>
        <taxon>Ascomycota</taxon>
        <taxon>Pezizomycotina</taxon>
        <taxon>Orbiliomycetes</taxon>
        <taxon>Orbiliales</taxon>
        <taxon>Orbiliaceae</taxon>
        <taxon>Dactylellina</taxon>
    </lineage>
</organism>
<feature type="domain" description="Nephrocystin 3-like N-terminal" evidence="3">
    <location>
        <begin position="274"/>
        <end position="451"/>
    </location>
</feature>